<dbReference type="AlphaFoldDB" id="A0A246K5S7"/>
<sequence>MSDDNAPAQSALYLLAHALLQMRVVEPDDLVEAARAVEREGARDDPYNKDWDGFAHSLRLAARDLDAQEARPKLGVIDGGKA</sequence>
<dbReference type="EMBL" id="NISJ01000001">
    <property type="protein sequence ID" value="OWR01370.1"/>
    <property type="molecule type" value="Genomic_DNA"/>
</dbReference>
<organism evidence="1 2">
    <name type="scientific">Sphingopyxis witflariensis</name>
    <dbReference type="NCBI Taxonomy" id="173675"/>
    <lineage>
        <taxon>Bacteria</taxon>
        <taxon>Pseudomonadati</taxon>
        <taxon>Pseudomonadota</taxon>
        <taxon>Alphaproteobacteria</taxon>
        <taxon>Sphingomonadales</taxon>
        <taxon>Sphingomonadaceae</taxon>
        <taxon>Sphingopyxis</taxon>
    </lineage>
</organism>
<accession>A0A246K5S7</accession>
<name>A0A246K5S7_9SPHN</name>
<evidence type="ECO:0000313" key="1">
    <source>
        <dbReference type="EMBL" id="OWR01370.1"/>
    </source>
</evidence>
<keyword evidence="2" id="KW-1185">Reference proteome</keyword>
<evidence type="ECO:0000313" key="2">
    <source>
        <dbReference type="Proteomes" id="UP000197097"/>
    </source>
</evidence>
<reference evidence="1 2" key="1">
    <citation type="journal article" date="2002" name="Int. J. Syst. Evol. Microbiol.">
        <title>Sphingopyxis witflariensis sp. nov., isolated from activated sludge.</title>
        <authorList>
            <person name="Kampfer P."/>
            <person name="Witzenberger R."/>
            <person name="Denner E.B."/>
            <person name="Busse H.J."/>
            <person name="Neef A."/>
        </authorList>
    </citation>
    <scope>NUCLEOTIDE SEQUENCE [LARGE SCALE GENOMIC DNA]</scope>
    <source>
        <strain evidence="1 2">DSM 14551</strain>
    </source>
</reference>
<comment type="caution">
    <text evidence="1">The sequence shown here is derived from an EMBL/GenBank/DDBJ whole genome shotgun (WGS) entry which is preliminary data.</text>
</comment>
<dbReference type="Proteomes" id="UP000197097">
    <property type="component" value="Unassembled WGS sequence"/>
</dbReference>
<protein>
    <submittedName>
        <fullName evidence="1">Uncharacterized protein</fullName>
    </submittedName>
</protein>
<proteinExistence type="predicted"/>
<gene>
    <name evidence="1" type="ORF">CDQ91_02960</name>
</gene>